<organism evidence="2 3">
    <name type="scientific">Xylophilus rhododendri</name>
    <dbReference type="NCBI Taxonomy" id="2697032"/>
    <lineage>
        <taxon>Bacteria</taxon>
        <taxon>Pseudomonadati</taxon>
        <taxon>Pseudomonadota</taxon>
        <taxon>Betaproteobacteria</taxon>
        <taxon>Burkholderiales</taxon>
        <taxon>Xylophilus</taxon>
    </lineage>
</organism>
<dbReference type="EMBL" id="CP047650">
    <property type="protein sequence ID" value="QHJ01160.1"/>
    <property type="molecule type" value="Genomic_DNA"/>
</dbReference>
<evidence type="ECO:0000256" key="1">
    <source>
        <dbReference type="SAM" id="MobiDB-lite"/>
    </source>
</evidence>
<reference evidence="2 3" key="1">
    <citation type="submission" date="2020-01" db="EMBL/GenBank/DDBJ databases">
        <title>Genome sequencing of strain KACC 21265.</title>
        <authorList>
            <person name="Heo J."/>
            <person name="Kim S.-J."/>
            <person name="Kim J.-S."/>
            <person name="Hong S.-B."/>
            <person name="Kwon S.-W."/>
        </authorList>
    </citation>
    <scope>NUCLEOTIDE SEQUENCE [LARGE SCALE GENOMIC DNA]</scope>
    <source>
        <strain evidence="2 3">KACC 21265</strain>
    </source>
</reference>
<accession>A0A857JDG9</accession>
<dbReference type="KEGG" id="xyk:GT347_26130"/>
<evidence type="ECO:0000313" key="2">
    <source>
        <dbReference type="EMBL" id="QHJ01160.1"/>
    </source>
</evidence>
<name>A0A857JDG9_9BURK</name>
<proteinExistence type="predicted"/>
<sequence length="354" mass="39291">MEIGLPVNAFAPPMRAFTEPWPTAPDRGGESHFHGPAPLQRLPRQAAGWSHRPPLADYIAGYFNASLQSPVTGAAYNKAVWQHIAYQDPAGLPYENARSEVDGLIRRGKALRDAALPPASKTLRPFLLQRWQRLLQGKAGQLARGAPLTALPSAEQLTRLAEDDQRLYEASAMDDIRAIYQANGSQPLGISYHLLMERLRQGYPTYPSLEAMLKAVPLTTEKPIYAGVFRIGRKVKYSTVAVAPDTRLIQKPYFIDRQHTGRFADSIYRSALVLPDTDGGHRYQVGGGAWLPMPYPSTPAIEAFKVQQASEAIRKAQELRAAHAGKKRSPTPRERRDALLQERSRRARSTVRSG</sequence>
<protein>
    <submittedName>
        <fullName evidence="2">Uncharacterized protein</fullName>
    </submittedName>
</protein>
<gene>
    <name evidence="2" type="ORF">GT347_26130</name>
</gene>
<dbReference type="RefSeq" id="WP_160554968.1">
    <property type="nucleotide sequence ID" value="NZ_CP047650.1"/>
</dbReference>
<feature type="region of interest" description="Disordered" evidence="1">
    <location>
        <begin position="318"/>
        <end position="354"/>
    </location>
</feature>
<feature type="compositionally biased region" description="Basic and acidic residues" evidence="1">
    <location>
        <begin position="331"/>
        <end position="344"/>
    </location>
</feature>
<keyword evidence="3" id="KW-1185">Reference proteome</keyword>
<dbReference type="AlphaFoldDB" id="A0A857JDG9"/>
<evidence type="ECO:0000313" key="3">
    <source>
        <dbReference type="Proteomes" id="UP000464787"/>
    </source>
</evidence>
<feature type="compositionally biased region" description="Basic residues" evidence="1">
    <location>
        <begin position="345"/>
        <end position="354"/>
    </location>
</feature>
<dbReference type="Proteomes" id="UP000464787">
    <property type="component" value="Chromosome"/>
</dbReference>